<protein>
    <submittedName>
        <fullName evidence="2">Mitochondrial enolase superfamily member 1</fullName>
    </submittedName>
</protein>
<dbReference type="PANTHER" id="PTHR33332">
    <property type="entry name" value="REVERSE TRANSCRIPTASE DOMAIN-CONTAINING PROTEIN"/>
    <property type="match status" value="1"/>
</dbReference>
<name>A0ABC9YDS0_GRUJA</name>
<accession>A0ABC9YDS0</accession>
<gene>
    <name evidence="2" type="ORF">GRJ2_003226600</name>
</gene>
<dbReference type="AlphaFoldDB" id="A0ABC9YDS0"/>
<dbReference type="Proteomes" id="UP001623348">
    <property type="component" value="Unassembled WGS sequence"/>
</dbReference>
<reference evidence="2 3" key="1">
    <citation type="submission" date="2024-06" db="EMBL/GenBank/DDBJ databases">
        <title>The draft genome of Grus japonensis, version 3.</title>
        <authorList>
            <person name="Nabeshima K."/>
            <person name="Suzuki S."/>
            <person name="Onuma M."/>
        </authorList>
    </citation>
    <scope>NUCLEOTIDE SEQUENCE [LARGE SCALE GENOMIC DNA]</scope>
    <source>
        <strain evidence="2 3">451A</strain>
    </source>
</reference>
<dbReference type="EMBL" id="BAAFJT010000241">
    <property type="protein sequence ID" value="GAB0207609.1"/>
    <property type="molecule type" value="Genomic_DNA"/>
</dbReference>
<comment type="caution">
    <text evidence="2">The sequence shown here is derived from an EMBL/GenBank/DDBJ whole genome shotgun (WGS) entry which is preliminary data.</text>
</comment>
<proteinExistence type="predicted"/>
<dbReference type="InterPro" id="IPR000477">
    <property type="entry name" value="RT_dom"/>
</dbReference>
<dbReference type="PROSITE" id="PS50878">
    <property type="entry name" value="RT_POL"/>
    <property type="match status" value="1"/>
</dbReference>
<sequence>MGPDEMHPWVLRELADEVARPLSIIFEKSWQSGEVPADCTRKRGNITPIFKKAKKEDPGNYRPVRLTSVPGKIMEQTLLGTVLRHMENEEDGVTALVDKGRATDIIYLDLCTAFDTVPHDILVSKLERHGFDGWTTRWIRNWLDGRTQRVVVNGSISKWRPVTSGVPQGSVLGLAQFNIFVGDMDSGIECTLSKFADDTKLCGVVDMLEGRDAIQRDLDRLERWARANRMKFNKAKCKVLHVGRRNPKHDYRLGREWIESSPDEKDLGVLIDEKLNMSRQCALAAQKANHVLGCIKRSVTSRSREVILPLYSALAQVIGDSHHGFTKGKSCLTNLVAFYDGVTELVDKERATDIIYLDLCKAFDTVPHNIPVSKLERHGFDGWTTRWIRNWLDGRTQRVVVNGSMSKWRPVTRGIPQGSVLGPAQFNIFVGDMGSGIECTLSKFAHNTKLCGGVDMLEGRDAIQRDLDRLERWARANRMKFNKAKCKVLHMGQGNPKHDYRLGEEWIESSPEEKDLGVLIDEKLNMSRQCALAAQKANRVLGCIKRGVTSRSREVILPLYSALVRPHLEYCIQLWGPQYRRDMELLERVQRRATKLIRGLEHLSYEDRLRELGLFSLEKRRLWGDLIAAYQYLKGAYREDGEGLFIRECSDRTRGNGLKVKEGRFRLDVRKKFFTVRVVRHWNRLPREVVDAPSLEVFKTRLDEALGNLV</sequence>
<evidence type="ECO:0000313" key="3">
    <source>
        <dbReference type="Proteomes" id="UP001623348"/>
    </source>
</evidence>
<dbReference type="CDD" id="cd01650">
    <property type="entry name" value="RT_nLTR_like"/>
    <property type="match status" value="1"/>
</dbReference>
<evidence type="ECO:0000259" key="1">
    <source>
        <dbReference type="PROSITE" id="PS50878"/>
    </source>
</evidence>
<keyword evidence="3" id="KW-1185">Reference proteome</keyword>
<evidence type="ECO:0000313" key="2">
    <source>
        <dbReference type="EMBL" id="GAB0207609.1"/>
    </source>
</evidence>
<feature type="domain" description="Reverse transcriptase" evidence="1">
    <location>
        <begin position="34"/>
        <end position="271"/>
    </location>
</feature>
<dbReference type="Pfam" id="PF00078">
    <property type="entry name" value="RVT_1"/>
    <property type="match status" value="2"/>
</dbReference>
<organism evidence="2 3">
    <name type="scientific">Grus japonensis</name>
    <name type="common">Japanese crane</name>
    <name type="synonym">Red-crowned crane</name>
    <dbReference type="NCBI Taxonomy" id="30415"/>
    <lineage>
        <taxon>Eukaryota</taxon>
        <taxon>Metazoa</taxon>
        <taxon>Chordata</taxon>
        <taxon>Craniata</taxon>
        <taxon>Vertebrata</taxon>
        <taxon>Euteleostomi</taxon>
        <taxon>Archelosauria</taxon>
        <taxon>Archosauria</taxon>
        <taxon>Dinosauria</taxon>
        <taxon>Saurischia</taxon>
        <taxon>Theropoda</taxon>
        <taxon>Coelurosauria</taxon>
        <taxon>Aves</taxon>
        <taxon>Neognathae</taxon>
        <taxon>Neoaves</taxon>
        <taxon>Gruiformes</taxon>
        <taxon>Gruidae</taxon>
        <taxon>Grus</taxon>
    </lineage>
</organism>